<accession>A0A8X7CKG8</accession>
<keyword evidence="1" id="KW-0812">Transmembrane</keyword>
<dbReference type="EMBL" id="BMAV01019137">
    <property type="protein sequence ID" value="GFY71883.1"/>
    <property type="molecule type" value="Genomic_DNA"/>
</dbReference>
<evidence type="ECO:0000256" key="1">
    <source>
        <dbReference type="SAM" id="Phobius"/>
    </source>
</evidence>
<organism evidence="2 3">
    <name type="scientific">Trichonephila inaurata madagascariensis</name>
    <dbReference type="NCBI Taxonomy" id="2747483"/>
    <lineage>
        <taxon>Eukaryota</taxon>
        <taxon>Metazoa</taxon>
        <taxon>Ecdysozoa</taxon>
        <taxon>Arthropoda</taxon>
        <taxon>Chelicerata</taxon>
        <taxon>Arachnida</taxon>
        <taxon>Araneae</taxon>
        <taxon>Araneomorphae</taxon>
        <taxon>Entelegynae</taxon>
        <taxon>Araneoidea</taxon>
        <taxon>Nephilidae</taxon>
        <taxon>Trichonephila</taxon>
        <taxon>Trichonephila inaurata</taxon>
    </lineage>
</organism>
<evidence type="ECO:0000313" key="3">
    <source>
        <dbReference type="Proteomes" id="UP000886998"/>
    </source>
</evidence>
<protein>
    <submittedName>
        <fullName evidence="2">Uncharacterized protein</fullName>
    </submittedName>
</protein>
<keyword evidence="1" id="KW-1133">Transmembrane helix</keyword>
<proteinExistence type="predicted"/>
<dbReference type="PANTHER" id="PTHR33964">
    <property type="entry name" value="RE45066P-RELATED"/>
    <property type="match status" value="1"/>
</dbReference>
<keyword evidence="1" id="KW-0472">Membrane</keyword>
<dbReference type="Proteomes" id="UP000886998">
    <property type="component" value="Unassembled WGS sequence"/>
</dbReference>
<dbReference type="OrthoDB" id="10051804at2759"/>
<comment type="caution">
    <text evidence="2">The sequence shown here is derived from an EMBL/GenBank/DDBJ whole genome shotgun (WGS) entry which is preliminary data.</text>
</comment>
<gene>
    <name evidence="2" type="primary">X975_23448</name>
    <name evidence="2" type="ORF">TNIN_284421</name>
</gene>
<sequence>MSQIGRHIITNQLGIIQKGNTSTAQNELSGVAELDVSSVEPVLAVAELCSFEMGIKTYKSHFVMLIFTIFIGFVPKCLAVVQLRQTVPEYVVLQPGPVVLEKDYATPSYEDCEQIPADDCLDDLQTFLRVTELPFTSKEDDLDSMCMHALNGYNCSTNLYRAGCLLTKQRELLPIFISSAEYLFLMLCKNSDPSEDLRSAFLSVSQCILDNKKLMECCAEESGVSEMPVLHIIEDSSKSLVEREINTCCPLSRYLQCTYNSIKENCGEFAANFTHLYISKAAGEEVEEVCQKMHNYPDIDSKICSNPLPVCSGCMFIQLHCCMFISMFVCLWYFFNYQNGNL</sequence>
<dbReference type="AlphaFoldDB" id="A0A8X7CKG8"/>
<feature type="transmembrane region" description="Helical" evidence="1">
    <location>
        <begin position="315"/>
        <end position="335"/>
    </location>
</feature>
<feature type="transmembrane region" description="Helical" evidence="1">
    <location>
        <begin position="62"/>
        <end position="81"/>
    </location>
</feature>
<keyword evidence="3" id="KW-1185">Reference proteome</keyword>
<dbReference type="PANTHER" id="PTHR33964:SF1">
    <property type="entry name" value="RE45066P"/>
    <property type="match status" value="1"/>
</dbReference>
<name>A0A8X7CKG8_9ARAC</name>
<reference evidence="2" key="1">
    <citation type="submission" date="2020-08" db="EMBL/GenBank/DDBJ databases">
        <title>Multicomponent nature underlies the extraordinary mechanical properties of spider dragline silk.</title>
        <authorList>
            <person name="Kono N."/>
            <person name="Nakamura H."/>
            <person name="Mori M."/>
            <person name="Yoshida Y."/>
            <person name="Ohtoshi R."/>
            <person name="Malay A.D."/>
            <person name="Moran D.A.P."/>
            <person name="Tomita M."/>
            <person name="Numata K."/>
            <person name="Arakawa K."/>
        </authorList>
    </citation>
    <scope>NUCLEOTIDE SEQUENCE</scope>
</reference>
<evidence type="ECO:0000313" key="2">
    <source>
        <dbReference type="EMBL" id="GFY71883.1"/>
    </source>
</evidence>